<accession>A0A7W8HZR2</accession>
<organism evidence="2 3">
    <name type="scientific">Brevundimonas basaltis</name>
    <dbReference type="NCBI Taxonomy" id="472166"/>
    <lineage>
        <taxon>Bacteria</taxon>
        <taxon>Pseudomonadati</taxon>
        <taxon>Pseudomonadota</taxon>
        <taxon>Alphaproteobacteria</taxon>
        <taxon>Caulobacterales</taxon>
        <taxon>Caulobacteraceae</taxon>
        <taxon>Brevundimonas</taxon>
    </lineage>
</organism>
<comment type="caution">
    <text evidence="2">The sequence shown here is derived from an EMBL/GenBank/DDBJ whole genome shotgun (WGS) entry which is preliminary data.</text>
</comment>
<keyword evidence="3" id="KW-1185">Reference proteome</keyword>
<name>A0A7W8HZR2_9CAUL</name>
<reference evidence="2 3" key="1">
    <citation type="submission" date="2020-08" db="EMBL/GenBank/DDBJ databases">
        <title>Genomic Encyclopedia of Type Strains, Phase IV (KMG-IV): sequencing the most valuable type-strain genomes for metagenomic binning, comparative biology and taxonomic classification.</title>
        <authorList>
            <person name="Goeker M."/>
        </authorList>
    </citation>
    <scope>NUCLEOTIDE SEQUENCE [LARGE SCALE GENOMIC DNA]</scope>
    <source>
        <strain evidence="2 3">DSM 25335</strain>
    </source>
</reference>
<dbReference type="RefSeq" id="WP_183255807.1">
    <property type="nucleotide sequence ID" value="NZ_BAAAFF010000001.1"/>
</dbReference>
<evidence type="ECO:0000256" key="1">
    <source>
        <dbReference type="SAM" id="Phobius"/>
    </source>
</evidence>
<sequence length="99" mass="10408">MVNWLWMTGGLVVWATHFSGLYALSSLADVVTRADDFGWRIAGLAFSIACAIACAALLVLAMRRRRAGGPSFSSDIAALTAGMGGIAVVWQTLPTLVGH</sequence>
<dbReference type="AlphaFoldDB" id="A0A7W8HZR2"/>
<protein>
    <submittedName>
        <fullName evidence="2">NO-binding membrane sensor protein with MHYT domain</fullName>
    </submittedName>
</protein>
<keyword evidence="1" id="KW-1133">Transmembrane helix</keyword>
<keyword evidence="1" id="KW-0472">Membrane</keyword>
<feature type="transmembrane region" description="Helical" evidence="1">
    <location>
        <begin position="38"/>
        <end position="60"/>
    </location>
</feature>
<dbReference type="Proteomes" id="UP000566663">
    <property type="component" value="Unassembled WGS sequence"/>
</dbReference>
<evidence type="ECO:0000313" key="2">
    <source>
        <dbReference type="EMBL" id="MBB5292916.1"/>
    </source>
</evidence>
<feature type="transmembrane region" description="Helical" evidence="1">
    <location>
        <begin position="72"/>
        <end position="93"/>
    </location>
</feature>
<keyword evidence="1" id="KW-0812">Transmembrane</keyword>
<gene>
    <name evidence="2" type="ORF">HNQ67_002453</name>
</gene>
<proteinExistence type="predicted"/>
<dbReference type="EMBL" id="JACHFZ010000005">
    <property type="protein sequence ID" value="MBB5292916.1"/>
    <property type="molecule type" value="Genomic_DNA"/>
</dbReference>
<evidence type="ECO:0000313" key="3">
    <source>
        <dbReference type="Proteomes" id="UP000566663"/>
    </source>
</evidence>